<dbReference type="SUPFAM" id="SSF48264">
    <property type="entry name" value="Cytochrome P450"/>
    <property type="match status" value="1"/>
</dbReference>
<evidence type="ECO:0000256" key="1">
    <source>
        <dbReference type="ARBA" id="ARBA00010617"/>
    </source>
</evidence>
<comment type="similarity">
    <text evidence="1 7">Belongs to the cytochrome P450 family.</text>
</comment>
<dbReference type="InterPro" id="IPR001128">
    <property type="entry name" value="Cyt_P450"/>
</dbReference>
<dbReference type="RefSeq" id="WP_321545538.1">
    <property type="nucleotide sequence ID" value="NZ_JAXIVS010000003.1"/>
</dbReference>
<dbReference type="InterPro" id="IPR017972">
    <property type="entry name" value="Cyt_P450_CS"/>
</dbReference>
<dbReference type="InterPro" id="IPR050196">
    <property type="entry name" value="Cytochrome_P450_Monoox"/>
</dbReference>
<evidence type="ECO:0000256" key="6">
    <source>
        <dbReference type="ARBA" id="ARBA00023033"/>
    </source>
</evidence>
<evidence type="ECO:0000256" key="5">
    <source>
        <dbReference type="ARBA" id="ARBA00023004"/>
    </source>
</evidence>
<sequence length="447" mass="50510">MINPRDTRPPGPRHLPLVGSLIDYARAPLAFLERCAWGGYGDVAYLSFLGQPTYVLNLPEHIEHVLVTKQRNYVKDKLQRGLLQEFVGQGLLASEGALWLRQRRLMQPAFHRQRIAAYGQVMGEHSRRLLATWKPGEQRDIAEDMMGLTLGIVVRCLFGLEMEDGAAAEVGPALAKVIDHFARMQTLVVPGWVPTPENLSYRAALRRLYGTVDGIVRRRREAGGDTGDLLSMLLQVQDEDGSRMSDRQVRDEALTLMLAGHETTAIGLTFCWDLLARNPEAEAALHQELDSVLGGREPTVEDLPALPFTEYVVKEALRLYPPAWSLSREAVEDDELGGWHIPAGAMVWVNQWTVHRDPRFYEEPLAFRPERWANGLERRLHRFAWFPFGGGLRLCIGLSFAMMEARLALATLAQRFRLERLSKGEVELLPSITLRPKHGLPMRLHAR</sequence>
<keyword evidence="5 7" id="KW-0408">Iron</keyword>
<evidence type="ECO:0000313" key="9">
    <source>
        <dbReference type="Proteomes" id="UP001291309"/>
    </source>
</evidence>
<protein>
    <submittedName>
        <fullName evidence="8">Cytochrome P450</fullName>
    </submittedName>
</protein>
<organism evidence="8 9">
    <name type="scientific">Hyalangium rubrum</name>
    <dbReference type="NCBI Taxonomy" id="3103134"/>
    <lineage>
        <taxon>Bacteria</taxon>
        <taxon>Pseudomonadati</taxon>
        <taxon>Myxococcota</taxon>
        <taxon>Myxococcia</taxon>
        <taxon>Myxococcales</taxon>
        <taxon>Cystobacterineae</taxon>
        <taxon>Archangiaceae</taxon>
        <taxon>Hyalangium</taxon>
    </lineage>
</organism>
<dbReference type="PROSITE" id="PS00086">
    <property type="entry name" value="CYTOCHROME_P450"/>
    <property type="match status" value="1"/>
</dbReference>
<proteinExistence type="inferred from homology"/>
<dbReference type="InterPro" id="IPR036396">
    <property type="entry name" value="Cyt_P450_sf"/>
</dbReference>
<dbReference type="Pfam" id="PF00067">
    <property type="entry name" value="p450"/>
    <property type="match status" value="1"/>
</dbReference>
<name>A0ABU5H1M5_9BACT</name>
<dbReference type="EMBL" id="JAXIVS010000003">
    <property type="protein sequence ID" value="MDY7226814.1"/>
    <property type="molecule type" value="Genomic_DNA"/>
</dbReference>
<gene>
    <name evidence="8" type="ORF">SYV04_10460</name>
</gene>
<reference evidence="8 9" key="1">
    <citation type="submission" date="2023-12" db="EMBL/GenBank/DDBJ databases">
        <title>the genome sequence of Hyalangium sp. s54d21.</title>
        <authorList>
            <person name="Zhang X."/>
        </authorList>
    </citation>
    <scope>NUCLEOTIDE SEQUENCE [LARGE SCALE GENOMIC DNA]</scope>
    <source>
        <strain evidence="9">s54d21</strain>
    </source>
</reference>
<dbReference type="Proteomes" id="UP001291309">
    <property type="component" value="Unassembled WGS sequence"/>
</dbReference>
<keyword evidence="3 7" id="KW-0479">Metal-binding</keyword>
<accession>A0ABU5H1M5</accession>
<evidence type="ECO:0000256" key="2">
    <source>
        <dbReference type="ARBA" id="ARBA00022617"/>
    </source>
</evidence>
<dbReference type="InterPro" id="IPR002401">
    <property type="entry name" value="Cyt_P450_E_grp-I"/>
</dbReference>
<dbReference type="PANTHER" id="PTHR24291:SF50">
    <property type="entry name" value="BIFUNCTIONAL ALBAFLAVENONE MONOOXYGENASE_TERPENE SYNTHASE"/>
    <property type="match status" value="1"/>
</dbReference>
<dbReference type="PRINTS" id="PR00463">
    <property type="entry name" value="EP450I"/>
</dbReference>
<evidence type="ECO:0000256" key="7">
    <source>
        <dbReference type="RuleBase" id="RU000461"/>
    </source>
</evidence>
<evidence type="ECO:0000256" key="3">
    <source>
        <dbReference type="ARBA" id="ARBA00022723"/>
    </source>
</evidence>
<evidence type="ECO:0000256" key="4">
    <source>
        <dbReference type="ARBA" id="ARBA00023002"/>
    </source>
</evidence>
<keyword evidence="6 7" id="KW-0503">Monooxygenase</keyword>
<dbReference type="PANTHER" id="PTHR24291">
    <property type="entry name" value="CYTOCHROME P450 FAMILY 4"/>
    <property type="match status" value="1"/>
</dbReference>
<dbReference type="PRINTS" id="PR00385">
    <property type="entry name" value="P450"/>
</dbReference>
<evidence type="ECO:0000313" key="8">
    <source>
        <dbReference type="EMBL" id="MDY7226814.1"/>
    </source>
</evidence>
<dbReference type="Gene3D" id="1.10.630.10">
    <property type="entry name" value="Cytochrome P450"/>
    <property type="match status" value="1"/>
</dbReference>
<comment type="caution">
    <text evidence="8">The sequence shown here is derived from an EMBL/GenBank/DDBJ whole genome shotgun (WGS) entry which is preliminary data.</text>
</comment>
<keyword evidence="2 7" id="KW-0349">Heme</keyword>
<keyword evidence="4 7" id="KW-0560">Oxidoreductase</keyword>
<dbReference type="CDD" id="cd20620">
    <property type="entry name" value="CYP132-like"/>
    <property type="match status" value="1"/>
</dbReference>
<keyword evidence="9" id="KW-1185">Reference proteome</keyword>